<protein>
    <submittedName>
        <fullName evidence="2">Uncharacterized protein</fullName>
    </submittedName>
</protein>
<feature type="region of interest" description="Disordered" evidence="1">
    <location>
        <begin position="1"/>
        <end position="44"/>
    </location>
</feature>
<evidence type="ECO:0000313" key="2">
    <source>
        <dbReference type="EMBL" id="PON51820.1"/>
    </source>
</evidence>
<dbReference type="EMBL" id="JXTB01000228">
    <property type="protein sequence ID" value="PON51820.1"/>
    <property type="molecule type" value="Genomic_DNA"/>
</dbReference>
<feature type="compositionally biased region" description="Polar residues" evidence="1">
    <location>
        <begin position="19"/>
        <end position="28"/>
    </location>
</feature>
<evidence type="ECO:0000313" key="3">
    <source>
        <dbReference type="Proteomes" id="UP000237105"/>
    </source>
</evidence>
<proteinExistence type="predicted"/>
<dbReference type="AlphaFoldDB" id="A0A2P5BST1"/>
<dbReference type="OrthoDB" id="1836818at2759"/>
<comment type="caution">
    <text evidence="2">The sequence shown here is derived from an EMBL/GenBank/DDBJ whole genome shotgun (WGS) entry which is preliminary data.</text>
</comment>
<evidence type="ECO:0000256" key="1">
    <source>
        <dbReference type="SAM" id="MobiDB-lite"/>
    </source>
</evidence>
<organism evidence="2 3">
    <name type="scientific">Parasponia andersonii</name>
    <name type="common">Sponia andersonii</name>
    <dbReference type="NCBI Taxonomy" id="3476"/>
    <lineage>
        <taxon>Eukaryota</taxon>
        <taxon>Viridiplantae</taxon>
        <taxon>Streptophyta</taxon>
        <taxon>Embryophyta</taxon>
        <taxon>Tracheophyta</taxon>
        <taxon>Spermatophyta</taxon>
        <taxon>Magnoliopsida</taxon>
        <taxon>eudicotyledons</taxon>
        <taxon>Gunneridae</taxon>
        <taxon>Pentapetalae</taxon>
        <taxon>rosids</taxon>
        <taxon>fabids</taxon>
        <taxon>Rosales</taxon>
        <taxon>Cannabaceae</taxon>
        <taxon>Parasponia</taxon>
    </lineage>
</organism>
<keyword evidence="3" id="KW-1185">Reference proteome</keyword>
<dbReference type="Proteomes" id="UP000237105">
    <property type="component" value="Unassembled WGS sequence"/>
</dbReference>
<accession>A0A2P5BST1</accession>
<name>A0A2P5BST1_PARAD</name>
<sequence length="214" mass="24235">MQRQMELSEKAQYGILPSTEPTPTFGQGKTSTKSSKVTRKPLPTMKGSRNVPFVKSTLISYLIDRIDTETRTLIIHGNIYSLTRESFEAVMGLLDGGEEMIVYDDMKNNPFKDEIVGANGRTILSDLVIDLQKSKKGGRVNPEEKLGIIHCRVFDEHNIVFPREIFKVHAWLHALLAGYVDKSVLAVAFWSCANIRRVVRYIRRFGGYESVKVN</sequence>
<reference evidence="3" key="1">
    <citation type="submission" date="2016-06" db="EMBL/GenBank/DDBJ databases">
        <title>Parallel loss of symbiosis genes in relatives of nitrogen-fixing non-legume Parasponia.</title>
        <authorList>
            <person name="Van Velzen R."/>
            <person name="Holmer R."/>
            <person name="Bu F."/>
            <person name="Rutten L."/>
            <person name="Van Zeijl A."/>
            <person name="Liu W."/>
            <person name="Santuari L."/>
            <person name="Cao Q."/>
            <person name="Sharma T."/>
            <person name="Shen D."/>
            <person name="Roswanjaya Y."/>
            <person name="Wardhani T."/>
            <person name="Kalhor M.S."/>
            <person name="Jansen J."/>
            <person name="Van den Hoogen J."/>
            <person name="Gungor B."/>
            <person name="Hartog M."/>
            <person name="Hontelez J."/>
            <person name="Verver J."/>
            <person name="Yang W.-C."/>
            <person name="Schijlen E."/>
            <person name="Repin R."/>
            <person name="Schilthuizen M."/>
            <person name="Schranz E."/>
            <person name="Heidstra R."/>
            <person name="Miyata K."/>
            <person name="Fedorova E."/>
            <person name="Kohlen W."/>
            <person name="Bisseling T."/>
            <person name="Smit S."/>
            <person name="Geurts R."/>
        </authorList>
    </citation>
    <scope>NUCLEOTIDE SEQUENCE [LARGE SCALE GENOMIC DNA]</scope>
    <source>
        <strain evidence="3">cv. WU1-14</strain>
    </source>
</reference>
<gene>
    <name evidence="2" type="ORF">PanWU01x14_213900</name>
</gene>